<dbReference type="Proteomes" id="UP000054565">
    <property type="component" value="Unassembled WGS sequence"/>
</dbReference>
<dbReference type="AlphaFoldDB" id="A0A0J6Y3Q1"/>
<reference evidence="2" key="1">
    <citation type="journal article" date="2010" name="Genome Res.">
        <title>Population genomic sequencing of Coccidioides fungi reveals recent hybridization and transposon control.</title>
        <authorList>
            <person name="Neafsey D.E."/>
            <person name="Barker B.M."/>
            <person name="Sharpton T.J."/>
            <person name="Stajich J.E."/>
            <person name="Park D.J."/>
            <person name="Whiston E."/>
            <person name="Hung C.-Y."/>
            <person name="McMahan C."/>
            <person name="White J."/>
            <person name="Sykes S."/>
            <person name="Heiman D."/>
            <person name="Young S."/>
            <person name="Zeng Q."/>
            <person name="Abouelleil A."/>
            <person name="Aftuck L."/>
            <person name="Bessette D."/>
            <person name="Brown A."/>
            <person name="FitzGerald M."/>
            <person name="Lui A."/>
            <person name="Macdonald J.P."/>
            <person name="Priest M."/>
            <person name="Orbach M.J."/>
            <person name="Galgiani J.N."/>
            <person name="Kirkland T.N."/>
            <person name="Cole G.T."/>
            <person name="Birren B.W."/>
            <person name="Henn M.R."/>
            <person name="Taylor J.W."/>
            <person name="Rounsley S.D."/>
        </authorList>
    </citation>
    <scope>NUCLEOTIDE SEQUENCE [LARGE SCALE GENOMIC DNA]</scope>
    <source>
        <strain evidence="2">RMSCC 2394</strain>
    </source>
</reference>
<evidence type="ECO:0000313" key="1">
    <source>
        <dbReference type="EMBL" id="KMP01619.1"/>
    </source>
</evidence>
<name>A0A0J6Y3Q1_COCIT</name>
<accession>A0A0J6Y3Q1</accession>
<sequence length="182" mass="20079">MYVDPIVGSVERRWPNRWRTQPLFSSLNELELTLKGSLSSTPREHLQRDVLLIGSTGSWFQPADVIIHRAHAAEPIPLSHRCNYVSDTSSLTCDLDSHPTLLHDEGVSPPLSIHGRLGCDLWKRGNQVEGLNKGSHGQASLSRFVLVIDASSQNRGKGHPSTEYVDEAAISANPSKLIRNEA</sequence>
<proteinExistence type="predicted"/>
<organism evidence="1 2">
    <name type="scientific">Coccidioides immitis RMSCC 2394</name>
    <dbReference type="NCBI Taxonomy" id="404692"/>
    <lineage>
        <taxon>Eukaryota</taxon>
        <taxon>Fungi</taxon>
        <taxon>Dikarya</taxon>
        <taxon>Ascomycota</taxon>
        <taxon>Pezizomycotina</taxon>
        <taxon>Eurotiomycetes</taxon>
        <taxon>Eurotiomycetidae</taxon>
        <taxon>Onygenales</taxon>
        <taxon>Onygenaceae</taxon>
        <taxon>Coccidioides</taxon>
    </lineage>
</organism>
<gene>
    <name evidence="1" type="ORF">CIRG_01758</name>
</gene>
<protein>
    <submittedName>
        <fullName evidence="1">Uncharacterized protein</fullName>
    </submittedName>
</protein>
<evidence type="ECO:0000313" key="2">
    <source>
        <dbReference type="Proteomes" id="UP000054565"/>
    </source>
</evidence>
<dbReference type="EMBL" id="DS028093">
    <property type="protein sequence ID" value="KMP01619.1"/>
    <property type="molecule type" value="Genomic_DNA"/>
</dbReference>